<accession>A0ACD4NSD3</accession>
<dbReference type="EMBL" id="CP113520">
    <property type="protein sequence ID" value="WAJ29592.1"/>
    <property type="molecule type" value="Genomic_DNA"/>
</dbReference>
<sequence>MLIREIAFLDPAEAAARLRPFGDLALLDSAMPHPTLARHAFVAADPFSRLAVDRIGALVDGRRVAGPPIEAIRAALSRFRLAPRPDLPPFRGGALGHVAYEFAHHLERLDAPADIDAVQPSLRLGLYDTVVALDVIDKRAWLFASGFPEMEDDARRARANARLARFEAALTGPAPPRPRPFAPAPGSVPVTSNFTPERFAAAVERVRDYILSGDIYQANIAQTFEAALPDGFDPFAFHLALRAANPAPFAAFLETGPLAVSSSSPERFLKLMTDGSVETRPIKGTAARDLADPAADARAAEALLASEKDRAENVMIVDLMRNDLSRVCDPDSVAVPVLCGLESYASVHHLTSVVTGRLAPGRDALDLLAATFPGGSITGAPKIRAMDIITEIETTARGPYCGSIGYIGFDGAMDLNIAIRTVSMSESTARFQAGGGITVLSEGAAEYRETLAKAGRILSAFGARPSAGSP</sequence>
<gene>
    <name evidence="1" type="ORF">OXU80_04990</name>
</gene>
<proteinExistence type="predicted"/>
<name>A0ACD4NSD3_9HYPH</name>
<dbReference type="Proteomes" id="UP001163223">
    <property type="component" value="Chromosome"/>
</dbReference>
<keyword evidence="2" id="KW-1185">Reference proteome</keyword>
<organism evidence="1 2">
    <name type="scientific">Antarcticirhabdus aurantiaca</name>
    <dbReference type="NCBI Taxonomy" id="2606717"/>
    <lineage>
        <taxon>Bacteria</taxon>
        <taxon>Pseudomonadati</taxon>
        <taxon>Pseudomonadota</taxon>
        <taxon>Alphaproteobacteria</taxon>
        <taxon>Hyphomicrobiales</taxon>
        <taxon>Aurantimonadaceae</taxon>
        <taxon>Antarcticirhabdus</taxon>
    </lineage>
</organism>
<protein>
    <submittedName>
        <fullName evidence="1">Anthranilate synthase component I family protein</fullName>
    </submittedName>
</protein>
<evidence type="ECO:0000313" key="1">
    <source>
        <dbReference type="EMBL" id="WAJ29592.1"/>
    </source>
</evidence>
<evidence type="ECO:0000313" key="2">
    <source>
        <dbReference type="Proteomes" id="UP001163223"/>
    </source>
</evidence>
<reference evidence="1" key="1">
    <citation type="submission" date="2022-11" db="EMBL/GenBank/DDBJ databases">
        <title>beta-Carotene-producing bacterium, Jeongeuplla avenae sp. nov., alleviates the salt stress of Arabidopsis seedlings.</title>
        <authorList>
            <person name="Jiang L."/>
            <person name="Lee J."/>
        </authorList>
    </citation>
    <scope>NUCLEOTIDE SEQUENCE</scope>
    <source>
        <strain evidence="1">DY_R2A_6</strain>
    </source>
</reference>